<comment type="caution">
    <text evidence="1">The sequence shown here is derived from an EMBL/GenBank/DDBJ whole genome shotgun (WGS) entry which is preliminary data.</text>
</comment>
<dbReference type="AlphaFoldDB" id="A0A2S4M4D0"/>
<accession>A0A2S4M4D0</accession>
<name>A0A2S4M4D0_9HYPH</name>
<evidence type="ECO:0000313" key="2">
    <source>
        <dbReference type="Proteomes" id="UP000236919"/>
    </source>
</evidence>
<gene>
    <name evidence="1" type="ORF">CYD53_11161</name>
</gene>
<evidence type="ECO:0000313" key="1">
    <source>
        <dbReference type="EMBL" id="POR49568.1"/>
    </source>
</evidence>
<keyword evidence="2" id="KW-1185">Reference proteome</keyword>
<sequence length="41" mass="4385">MKSFVAAVIFAMVAAFGASLVLNDFFQKPVETAYSTGSVRL</sequence>
<dbReference type="RefSeq" id="WP_281261266.1">
    <property type="nucleotide sequence ID" value="NZ_PQFZ01000011.1"/>
</dbReference>
<dbReference type="Proteomes" id="UP000236919">
    <property type="component" value="Unassembled WGS sequence"/>
</dbReference>
<dbReference type="EMBL" id="PQFZ01000011">
    <property type="protein sequence ID" value="POR49568.1"/>
    <property type="molecule type" value="Genomic_DNA"/>
</dbReference>
<proteinExistence type="predicted"/>
<reference evidence="1 2" key="1">
    <citation type="submission" date="2018-01" db="EMBL/GenBank/DDBJ databases">
        <title>Genomic Encyclopedia of Type Strains, Phase III (KMG-III): the genomes of soil and plant-associated and newly described type strains.</title>
        <authorList>
            <person name="Whitman W."/>
        </authorList>
    </citation>
    <scope>NUCLEOTIDE SEQUENCE [LARGE SCALE GENOMIC DNA]</scope>
    <source>
        <strain evidence="1 2">1131</strain>
    </source>
</reference>
<organism evidence="1 2">
    <name type="scientific">Bosea psychrotolerans</name>
    <dbReference type="NCBI Taxonomy" id="1871628"/>
    <lineage>
        <taxon>Bacteria</taxon>
        <taxon>Pseudomonadati</taxon>
        <taxon>Pseudomonadota</taxon>
        <taxon>Alphaproteobacteria</taxon>
        <taxon>Hyphomicrobiales</taxon>
        <taxon>Boseaceae</taxon>
        <taxon>Bosea</taxon>
    </lineage>
</organism>
<protein>
    <submittedName>
        <fullName evidence="1">Uncharacterized protein</fullName>
    </submittedName>
</protein>